<dbReference type="RefSeq" id="WP_091939710.1">
    <property type="nucleotide sequence ID" value="NZ_FNCY01000021.1"/>
</dbReference>
<dbReference type="STRING" id="83767.SAMN05660652_03585"/>
<dbReference type="Proteomes" id="UP000198607">
    <property type="component" value="Unassembled WGS sequence"/>
</dbReference>
<proteinExistence type="predicted"/>
<keyword evidence="2" id="KW-1185">Reference proteome</keyword>
<accession>A0A1G8LA97</accession>
<dbReference type="OrthoDB" id="6165634at2"/>
<protein>
    <submittedName>
        <fullName evidence="1">Uncharacterized protein</fullName>
    </submittedName>
</protein>
<gene>
    <name evidence="1" type="ORF">SAMN05660652_03585</name>
</gene>
<dbReference type="EMBL" id="FNCY01000021">
    <property type="protein sequence ID" value="SDI52591.1"/>
    <property type="molecule type" value="Genomic_DNA"/>
</dbReference>
<reference evidence="1 2" key="1">
    <citation type="submission" date="2016-10" db="EMBL/GenBank/DDBJ databases">
        <authorList>
            <person name="de Groot N.N."/>
        </authorList>
    </citation>
    <scope>NUCLEOTIDE SEQUENCE [LARGE SCALE GENOMIC DNA]</scope>
    <source>
        <strain evidence="1 2">DSM 5885</strain>
    </source>
</reference>
<sequence length="137" mass="15665">MKLTKEQKAELEDKLTYLGGTVELLCDGYRVALQVQRWKGLSMRVMTFVDGTFKGVWFRADKPCPEQKFLRKSEKNFWSPSEKARAEKIFGKRAVAKDPLYSLKVTMFHPDWASGKAAISHLVRVCESVEIAPEVQP</sequence>
<evidence type="ECO:0000313" key="2">
    <source>
        <dbReference type="Proteomes" id="UP000198607"/>
    </source>
</evidence>
<dbReference type="AlphaFoldDB" id="A0A1G8LA97"/>
<organism evidence="1 2">
    <name type="scientific">Propionivibrio dicarboxylicus</name>
    <dbReference type="NCBI Taxonomy" id="83767"/>
    <lineage>
        <taxon>Bacteria</taxon>
        <taxon>Pseudomonadati</taxon>
        <taxon>Pseudomonadota</taxon>
        <taxon>Betaproteobacteria</taxon>
        <taxon>Rhodocyclales</taxon>
        <taxon>Rhodocyclaceae</taxon>
        <taxon>Propionivibrio</taxon>
    </lineage>
</organism>
<name>A0A1G8LA97_9RHOO</name>
<evidence type="ECO:0000313" key="1">
    <source>
        <dbReference type="EMBL" id="SDI52591.1"/>
    </source>
</evidence>